<evidence type="ECO:0000256" key="1">
    <source>
        <dbReference type="SAM" id="MobiDB-lite"/>
    </source>
</evidence>
<accession>A0A1A3C7U5</accession>
<dbReference type="Proteomes" id="UP000093795">
    <property type="component" value="Unassembled WGS sequence"/>
</dbReference>
<name>A0A1A3C7U5_MYCAS</name>
<evidence type="ECO:0000313" key="3">
    <source>
        <dbReference type="Proteomes" id="UP000093795"/>
    </source>
</evidence>
<gene>
    <name evidence="2" type="ORF">A9X01_23045</name>
</gene>
<feature type="compositionally biased region" description="Basic residues" evidence="1">
    <location>
        <begin position="280"/>
        <end position="295"/>
    </location>
</feature>
<dbReference type="EMBL" id="LZKQ01000186">
    <property type="protein sequence ID" value="OBI81821.1"/>
    <property type="molecule type" value="Genomic_DNA"/>
</dbReference>
<comment type="caution">
    <text evidence="2">The sequence shown here is derived from an EMBL/GenBank/DDBJ whole genome shotgun (WGS) entry which is preliminary data.</text>
</comment>
<sequence length="295" mass="33302">MIATEQQVQDVLRSWVGTEAVEERFYETNPERRWIQLLTPVADALRRPADQAAEAFRFATAPDLPAILATCRPHEPWVMHSADDLDHAYAAVANEIHCDLQINGPVVIDRKRHASCVDWFAHCLQTVRRADGPNRQLERDFFAQNFLTIPVARGDLVILMRVCCWCLGAFLGQNAVDPAKCIVEQGYSDGFGTLSWRVIETPATDESTDDPSCKTICADDDDDGRKWENPPGDYSERVMSQSTASSSERPHHDNPQHRQPRFRNDGNTKAGAAVGVQRRQSARLRRVANIRRRDL</sequence>
<protein>
    <submittedName>
        <fullName evidence="2">Uncharacterized protein</fullName>
    </submittedName>
</protein>
<feature type="compositionally biased region" description="Basic and acidic residues" evidence="1">
    <location>
        <begin position="248"/>
        <end position="266"/>
    </location>
</feature>
<feature type="region of interest" description="Disordered" evidence="1">
    <location>
        <begin position="203"/>
        <end position="295"/>
    </location>
</feature>
<reference evidence="2 3" key="1">
    <citation type="submission" date="2016-06" db="EMBL/GenBank/DDBJ databases">
        <authorList>
            <person name="Kjaerup R.B."/>
            <person name="Dalgaard T.S."/>
            <person name="Juul-Madsen H.R."/>
        </authorList>
    </citation>
    <scope>NUCLEOTIDE SEQUENCE [LARGE SCALE GENOMIC DNA]</scope>
    <source>
        <strain evidence="2 3">1081914.2</strain>
    </source>
</reference>
<feature type="compositionally biased region" description="Polar residues" evidence="1">
    <location>
        <begin position="238"/>
        <end position="247"/>
    </location>
</feature>
<evidence type="ECO:0000313" key="2">
    <source>
        <dbReference type="EMBL" id="OBI81821.1"/>
    </source>
</evidence>
<dbReference type="AlphaFoldDB" id="A0A1A3C7U5"/>
<organism evidence="2 3">
    <name type="scientific">Mycobacterium asiaticum</name>
    <dbReference type="NCBI Taxonomy" id="1790"/>
    <lineage>
        <taxon>Bacteria</taxon>
        <taxon>Bacillati</taxon>
        <taxon>Actinomycetota</taxon>
        <taxon>Actinomycetes</taxon>
        <taxon>Mycobacteriales</taxon>
        <taxon>Mycobacteriaceae</taxon>
        <taxon>Mycobacterium</taxon>
    </lineage>
</organism>
<proteinExistence type="predicted"/>